<comment type="caution">
    <text evidence="1">The sequence shown here is derived from an EMBL/GenBank/DDBJ whole genome shotgun (WGS) entry which is preliminary data.</text>
</comment>
<dbReference type="Proteomes" id="UP000799777">
    <property type="component" value="Unassembled WGS sequence"/>
</dbReference>
<dbReference type="AlphaFoldDB" id="A0A9P4LGR4"/>
<evidence type="ECO:0000313" key="2">
    <source>
        <dbReference type="Proteomes" id="UP000799777"/>
    </source>
</evidence>
<organism evidence="1 2">
    <name type="scientific">Setomelanomma holmii</name>
    <dbReference type="NCBI Taxonomy" id="210430"/>
    <lineage>
        <taxon>Eukaryota</taxon>
        <taxon>Fungi</taxon>
        <taxon>Dikarya</taxon>
        <taxon>Ascomycota</taxon>
        <taxon>Pezizomycotina</taxon>
        <taxon>Dothideomycetes</taxon>
        <taxon>Pleosporomycetidae</taxon>
        <taxon>Pleosporales</taxon>
        <taxon>Pleosporineae</taxon>
        <taxon>Phaeosphaeriaceae</taxon>
        <taxon>Setomelanomma</taxon>
    </lineage>
</organism>
<reference evidence="1" key="1">
    <citation type="journal article" date="2020" name="Stud. Mycol.">
        <title>101 Dothideomycetes genomes: a test case for predicting lifestyles and emergence of pathogens.</title>
        <authorList>
            <person name="Haridas S."/>
            <person name="Albert R."/>
            <person name="Binder M."/>
            <person name="Bloem J."/>
            <person name="Labutti K."/>
            <person name="Salamov A."/>
            <person name="Andreopoulos B."/>
            <person name="Baker S."/>
            <person name="Barry K."/>
            <person name="Bills G."/>
            <person name="Bluhm B."/>
            <person name="Cannon C."/>
            <person name="Castanera R."/>
            <person name="Culley D."/>
            <person name="Daum C."/>
            <person name="Ezra D."/>
            <person name="Gonzalez J."/>
            <person name="Henrissat B."/>
            <person name="Kuo A."/>
            <person name="Liang C."/>
            <person name="Lipzen A."/>
            <person name="Lutzoni F."/>
            <person name="Magnuson J."/>
            <person name="Mondo S."/>
            <person name="Nolan M."/>
            <person name="Ohm R."/>
            <person name="Pangilinan J."/>
            <person name="Park H.-J."/>
            <person name="Ramirez L."/>
            <person name="Alfaro M."/>
            <person name="Sun H."/>
            <person name="Tritt A."/>
            <person name="Yoshinaga Y."/>
            <person name="Zwiers L.-H."/>
            <person name="Turgeon B."/>
            <person name="Goodwin S."/>
            <person name="Spatafora J."/>
            <person name="Crous P."/>
            <person name="Grigoriev I."/>
        </authorList>
    </citation>
    <scope>NUCLEOTIDE SEQUENCE</scope>
    <source>
        <strain evidence="1">CBS 110217</strain>
    </source>
</reference>
<dbReference type="OrthoDB" id="3944128at2759"/>
<name>A0A9P4LGR4_9PLEO</name>
<protein>
    <submittedName>
        <fullName evidence="1">Uncharacterized protein</fullName>
    </submittedName>
</protein>
<gene>
    <name evidence="1" type="ORF">EK21DRAFT_117739</name>
</gene>
<evidence type="ECO:0000313" key="1">
    <source>
        <dbReference type="EMBL" id="KAF2024480.1"/>
    </source>
</evidence>
<dbReference type="EMBL" id="ML978294">
    <property type="protein sequence ID" value="KAF2024480.1"/>
    <property type="molecule type" value="Genomic_DNA"/>
</dbReference>
<accession>A0A9P4LGR4</accession>
<keyword evidence="2" id="KW-1185">Reference proteome</keyword>
<sequence length="261" mass="28906">MFFYDYADRCVASSCSVSYWSAVTEYSGPVPVMTTTLTVPDLTLIVTNDSFLVEYGTPITTTVSYNGSVLDVVERQDPCCGGCSIWANEFEFFYWPDQATPLPRASQDGRQDASVPMSDTVYSYIDEGFTFISPSVYLAFSSLRARDSCGTVGQDVIATTMAFDADEMSTLSASTWVLTTCGWPGMAVTSTVISRQITFADLEGNCTTPSAPWLEWHPDDLYAYMNTLGESSVKIRSGWKDTNRSEQIRAVHSMQLHHIMK</sequence>
<proteinExistence type="predicted"/>